<proteinExistence type="predicted"/>
<organism evidence="4 5">
    <name type="scientific">Brachybacterium halotolerans</name>
    <dbReference type="NCBI Taxonomy" id="2795215"/>
    <lineage>
        <taxon>Bacteria</taxon>
        <taxon>Bacillati</taxon>
        <taxon>Actinomycetota</taxon>
        <taxon>Actinomycetes</taxon>
        <taxon>Micrococcales</taxon>
        <taxon>Dermabacteraceae</taxon>
        <taxon>Brachybacterium</taxon>
    </lineage>
</organism>
<feature type="compositionally biased region" description="Polar residues" evidence="2">
    <location>
        <begin position="189"/>
        <end position="199"/>
    </location>
</feature>
<feature type="domain" description="SWIM-type" evidence="3">
    <location>
        <begin position="116"/>
        <end position="151"/>
    </location>
</feature>
<evidence type="ECO:0000256" key="2">
    <source>
        <dbReference type="SAM" id="MobiDB-lite"/>
    </source>
</evidence>
<dbReference type="PROSITE" id="PS50966">
    <property type="entry name" value="ZF_SWIM"/>
    <property type="match status" value="1"/>
</dbReference>
<keyword evidence="5" id="KW-1185">Reference proteome</keyword>
<dbReference type="Pfam" id="PF04434">
    <property type="entry name" value="SWIM"/>
    <property type="match status" value="1"/>
</dbReference>
<reference evidence="4 5" key="1">
    <citation type="submission" date="2020-12" db="EMBL/GenBank/DDBJ databases">
        <title>Brachybacterium sp. MASK1Z-5, whole genome shotgun sequence.</title>
        <authorList>
            <person name="Tuo L."/>
        </authorList>
    </citation>
    <scope>NUCLEOTIDE SEQUENCE [LARGE SCALE GENOMIC DNA]</scope>
    <source>
        <strain evidence="4 5">MASK1Z-5</strain>
    </source>
</reference>
<comment type="caution">
    <text evidence="4">The sequence shown here is derived from an EMBL/GenBank/DDBJ whole genome shotgun (WGS) entry which is preliminary data.</text>
</comment>
<feature type="region of interest" description="Disordered" evidence="2">
    <location>
        <begin position="183"/>
        <end position="267"/>
    </location>
</feature>
<dbReference type="InterPro" id="IPR007527">
    <property type="entry name" value="Znf_SWIM"/>
</dbReference>
<keyword evidence="1" id="KW-0862">Zinc</keyword>
<keyword evidence="1" id="KW-0479">Metal-binding</keyword>
<accession>A0ABS1BCW3</accession>
<dbReference type="Proteomes" id="UP000612352">
    <property type="component" value="Unassembled WGS sequence"/>
</dbReference>
<gene>
    <name evidence="4" type="ORF">I8D64_13665</name>
</gene>
<keyword evidence="1" id="KW-0863">Zinc-finger</keyword>
<dbReference type="EMBL" id="JAEDAJ010000009">
    <property type="protein sequence ID" value="MBK0332444.1"/>
    <property type="molecule type" value="Genomic_DNA"/>
</dbReference>
<sequence length="302" mass="30621">MSIRMRSRRGQIGASWQGAALRESLESVISSGRRSSGRRLARADRVQWLDVAPRRARAGVLDDDGTIYEPELDVSAFGAADRQIVVDTLRAHPELPALLSSGTYPRAVESELDAHMATLLPGSASEVTHDCTCLDWPGPCVHVAALAYVLVEAIDEAPVHLLTLRGLTLSEIAQPVATGRGARALAETAGSSDAETPQGASAAGRSSDGVETDGAPTGGDAPGAISSAGSPSADGAADGSAGEKTADEETAGGRPASFDPAIADPTLLQDALGEEASAMLASFYASGAGSTGSAADEAAGED</sequence>
<protein>
    <recommendedName>
        <fullName evidence="3">SWIM-type domain-containing protein</fullName>
    </recommendedName>
</protein>
<evidence type="ECO:0000313" key="4">
    <source>
        <dbReference type="EMBL" id="MBK0332444.1"/>
    </source>
</evidence>
<feature type="compositionally biased region" description="Low complexity" evidence="2">
    <location>
        <begin position="222"/>
        <end position="242"/>
    </location>
</feature>
<evidence type="ECO:0000313" key="5">
    <source>
        <dbReference type="Proteomes" id="UP000612352"/>
    </source>
</evidence>
<dbReference type="RefSeq" id="WP_200503344.1">
    <property type="nucleotide sequence ID" value="NZ_JAEDAJ010000009.1"/>
</dbReference>
<dbReference type="PANTHER" id="PTHR38133">
    <property type="entry name" value="SLR1429 PROTEIN"/>
    <property type="match status" value="1"/>
</dbReference>
<name>A0ABS1BCW3_9MICO</name>
<evidence type="ECO:0000256" key="1">
    <source>
        <dbReference type="PROSITE-ProRule" id="PRU00325"/>
    </source>
</evidence>
<dbReference type="PANTHER" id="PTHR38133:SF1">
    <property type="entry name" value="SLR1429 PROTEIN"/>
    <property type="match status" value="1"/>
</dbReference>
<evidence type="ECO:0000259" key="3">
    <source>
        <dbReference type="PROSITE" id="PS50966"/>
    </source>
</evidence>